<dbReference type="Proteomes" id="UP000238707">
    <property type="component" value="Unassembled WGS sequence"/>
</dbReference>
<accession>A0A2S7VMB9</accession>
<protein>
    <recommendedName>
        <fullName evidence="3">Lipoprotein SmpA/OmlA domain-containing protein</fullName>
    </recommendedName>
</protein>
<organism evidence="1 2">
    <name type="scientific">Vibrio chagasii</name>
    <dbReference type="NCBI Taxonomy" id="170679"/>
    <lineage>
        <taxon>Bacteria</taxon>
        <taxon>Pseudomonadati</taxon>
        <taxon>Pseudomonadota</taxon>
        <taxon>Gammaproteobacteria</taxon>
        <taxon>Vibrionales</taxon>
        <taxon>Vibrionaceae</taxon>
        <taxon>Vibrio</taxon>
    </lineage>
</organism>
<dbReference type="AlphaFoldDB" id="A0A2S7VMB9"/>
<keyword evidence="2" id="KW-1185">Reference proteome</keyword>
<sequence length="101" mass="11484">MLRTKIIVLALVAALSGCMDEDGYDEAVLEQLVDRQANIEDVTKKLGQPDRIINNDGSVAYIYEYERDLLAFTFYNGELLFKERAANDGLYDFKMIKPSVQ</sequence>
<name>A0A2S7VMB9_9VIBR</name>
<evidence type="ECO:0008006" key="3">
    <source>
        <dbReference type="Google" id="ProtNLM"/>
    </source>
</evidence>
<dbReference type="EMBL" id="MSCI01000001">
    <property type="protein sequence ID" value="PQJ63284.1"/>
    <property type="molecule type" value="Genomic_DNA"/>
</dbReference>
<dbReference type="PROSITE" id="PS51257">
    <property type="entry name" value="PROKAR_LIPOPROTEIN"/>
    <property type="match status" value="1"/>
</dbReference>
<evidence type="ECO:0000313" key="1">
    <source>
        <dbReference type="EMBL" id="PQJ63284.1"/>
    </source>
</evidence>
<evidence type="ECO:0000313" key="2">
    <source>
        <dbReference type="Proteomes" id="UP000238707"/>
    </source>
</evidence>
<dbReference type="RefSeq" id="WP_105023135.1">
    <property type="nucleotide sequence ID" value="NZ_JBHOHK010000011.1"/>
</dbReference>
<gene>
    <name evidence="1" type="ORF">BTO10_00225</name>
</gene>
<reference evidence="1 2" key="1">
    <citation type="submission" date="2016-12" db="EMBL/GenBank/DDBJ databases">
        <title>Diversity of luminous bacteria.</title>
        <authorList>
            <person name="Yoshizawa S."/>
            <person name="Kogure K."/>
        </authorList>
    </citation>
    <scope>NUCLEOTIDE SEQUENCE [LARGE SCALE GENOMIC DNA]</scope>
    <source>
        <strain evidence="1 2">LC2-408</strain>
    </source>
</reference>
<proteinExistence type="predicted"/>
<comment type="caution">
    <text evidence="1">The sequence shown here is derived from an EMBL/GenBank/DDBJ whole genome shotgun (WGS) entry which is preliminary data.</text>
</comment>